<organism evidence="6 7">
    <name type="scientific">Streptomyces glycanivorans</name>
    <dbReference type="NCBI Taxonomy" id="3033808"/>
    <lineage>
        <taxon>Bacteria</taxon>
        <taxon>Bacillati</taxon>
        <taxon>Actinomycetota</taxon>
        <taxon>Actinomycetes</taxon>
        <taxon>Kitasatosporales</taxon>
        <taxon>Streptomycetaceae</taxon>
        <taxon>Streptomyces</taxon>
    </lineage>
</organism>
<comment type="similarity">
    <text evidence="1 4">Belongs to the acetyltransferase Eis family.</text>
</comment>
<keyword evidence="3 4" id="KW-0012">Acyltransferase</keyword>
<dbReference type="InterPro" id="IPR025559">
    <property type="entry name" value="Eis_dom"/>
</dbReference>
<dbReference type="SUPFAM" id="SSF55729">
    <property type="entry name" value="Acyl-CoA N-acyltransferases (Nat)"/>
    <property type="match status" value="1"/>
</dbReference>
<sequence length="417" mass="45387">MSLDPRTVTAADHRDWLRAVETGFLRAATAPGEEEVAVRLAHTDLARVQGVFDAGRCVATFRSFAQELTVVGGAKVRADAVTAVTVSPTHRRRGLLSRMMATDLAAAKERGDVVASLIAAEYPIYGRYGFGPAAWATEWEIDVPRAGLDPRARIPSESDGGRIELVDGADVRKLGPGLHDRLAARQHGVVSRDERWWQRSTGVDVPAFEKWTEPFYAVYRAADGETDGLIAYRADDHWGDGKQPLNKATVIGMTAVTPAAERALWQFVCSIDWITTVRTGYRAPDDLLPLLLPDPRAARVVTHADWLWLRVLDVPRALEARTYATEAALVLDVRDSAGLAGGRFLLEVSPSGTSCVPTTRDAELSLDVGELGTLYLGDESALRLTALGRIEEHRAGAAATADAVFRAPRRAWCPDVF</sequence>
<dbReference type="Proteomes" id="UP001224433">
    <property type="component" value="Chromosome"/>
</dbReference>
<dbReference type="PANTHER" id="PTHR37817:SF1">
    <property type="entry name" value="N-ACETYLTRANSFERASE EIS"/>
    <property type="match status" value="1"/>
</dbReference>
<reference evidence="6 7" key="1">
    <citation type="submission" date="2023-03" db="EMBL/GenBank/DDBJ databases">
        <title>Isolation and description of six Streptomyces strains from soil environments, able to metabolize different microbial glucans.</title>
        <authorList>
            <person name="Widen T."/>
            <person name="Larsbrink J."/>
        </authorList>
    </citation>
    <scope>NUCLEOTIDE SEQUENCE [LARGE SCALE GENOMIC DNA]</scope>
    <source>
        <strain evidence="6 7">Alt3</strain>
    </source>
</reference>
<evidence type="ECO:0000256" key="2">
    <source>
        <dbReference type="ARBA" id="ARBA00022679"/>
    </source>
</evidence>
<dbReference type="InterPro" id="IPR000182">
    <property type="entry name" value="GNAT_dom"/>
</dbReference>
<keyword evidence="2 4" id="KW-0808">Transferase</keyword>
<feature type="active site" description="Proton acceptor; via carboxylate" evidence="4">
    <location>
        <position position="417"/>
    </location>
</feature>
<proteinExistence type="inferred from homology"/>
<dbReference type="InterPro" id="IPR041380">
    <property type="entry name" value="Acetyltransf_17"/>
</dbReference>
<name>A0ABY9JE42_9ACTN</name>
<dbReference type="EMBL" id="CP120983">
    <property type="protein sequence ID" value="WLQ65079.1"/>
    <property type="molecule type" value="Genomic_DNA"/>
</dbReference>
<dbReference type="RefSeq" id="WP_306103744.1">
    <property type="nucleotide sequence ID" value="NZ_CP120983.1"/>
</dbReference>
<comment type="caution">
    <text evidence="4">Lacks conserved residue(s) required for the propagation of feature annotation.</text>
</comment>
<feature type="active site" description="Proton donor" evidence="4">
    <location>
        <position position="125"/>
    </location>
</feature>
<evidence type="ECO:0000313" key="6">
    <source>
        <dbReference type="EMBL" id="WLQ65079.1"/>
    </source>
</evidence>
<dbReference type="PROSITE" id="PS51186">
    <property type="entry name" value="GNAT"/>
    <property type="match status" value="1"/>
</dbReference>
<evidence type="ECO:0000313" key="7">
    <source>
        <dbReference type="Proteomes" id="UP001224433"/>
    </source>
</evidence>
<keyword evidence="7" id="KW-1185">Reference proteome</keyword>
<dbReference type="Gene3D" id="3.40.630.30">
    <property type="match status" value="2"/>
</dbReference>
<dbReference type="InterPro" id="IPR016181">
    <property type="entry name" value="Acyl_CoA_acyltransferase"/>
</dbReference>
<evidence type="ECO:0000256" key="4">
    <source>
        <dbReference type="HAMAP-Rule" id="MF_01812"/>
    </source>
</evidence>
<dbReference type="InterPro" id="IPR022902">
    <property type="entry name" value="NAcTrfase_Eis"/>
</dbReference>
<dbReference type="HAMAP" id="MF_01812">
    <property type="entry name" value="Eis"/>
    <property type="match status" value="1"/>
</dbReference>
<comment type="subunit">
    <text evidence="4">Homohexamer; trimer of dimers.</text>
</comment>
<evidence type="ECO:0000256" key="1">
    <source>
        <dbReference type="ARBA" id="ARBA00009213"/>
    </source>
</evidence>
<feature type="domain" description="N-acetyltransferase" evidence="5">
    <location>
        <begin position="3"/>
        <end position="155"/>
    </location>
</feature>
<accession>A0ABY9JE42</accession>
<dbReference type="InterPro" id="IPR036527">
    <property type="entry name" value="SCP2_sterol-bd_dom_sf"/>
</dbReference>
<feature type="binding site" evidence="4">
    <location>
        <begin position="92"/>
        <end position="97"/>
    </location>
    <ligand>
        <name>acetyl-CoA</name>
        <dbReference type="ChEBI" id="CHEBI:57288"/>
    </ligand>
</feature>
<dbReference type="InterPro" id="IPR051554">
    <property type="entry name" value="Acetyltransferase_Eis"/>
</dbReference>
<dbReference type="Pfam" id="PF13527">
    <property type="entry name" value="Acetyltransf_9"/>
    <property type="match status" value="1"/>
</dbReference>
<dbReference type="Pfam" id="PF13530">
    <property type="entry name" value="SCP2_2"/>
    <property type="match status" value="1"/>
</dbReference>
<feature type="binding site" evidence="4">
    <location>
        <begin position="84"/>
        <end position="86"/>
    </location>
    <ligand>
        <name>acetyl-CoA</name>
        <dbReference type="ChEBI" id="CHEBI:57288"/>
    </ligand>
</feature>
<evidence type="ECO:0000259" key="5">
    <source>
        <dbReference type="PROSITE" id="PS51186"/>
    </source>
</evidence>
<dbReference type="SUPFAM" id="SSF55718">
    <property type="entry name" value="SCP-like"/>
    <property type="match status" value="1"/>
</dbReference>
<gene>
    <name evidence="6" type="ORF">P8A20_16380</name>
</gene>
<dbReference type="Pfam" id="PF17668">
    <property type="entry name" value="Acetyltransf_17"/>
    <property type="match status" value="1"/>
</dbReference>
<dbReference type="Gene3D" id="3.30.1050.10">
    <property type="entry name" value="SCP2 sterol-binding domain"/>
    <property type="match status" value="1"/>
</dbReference>
<protein>
    <submittedName>
        <fullName evidence="6">GNAT family N-acetyltransferase</fullName>
    </submittedName>
</protein>
<evidence type="ECO:0000256" key="3">
    <source>
        <dbReference type="ARBA" id="ARBA00023315"/>
    </source>
</evidence>
<dbReference type="NCBIfam" id="NF002367">
    <property type="entry name" value="PRK01346.1-4"/>
    <property type="match status" value="1"/>
</dbReference>
<dbReference type="PANTHER" id="PTHR37817">
    <property type="entry name" value="N-ACETYLTRANSFERASE EIS"/>
    <property type="match status" value="1"/>
</dbReference>